<feature type="non-terminal residue" evidence="2">
    <location>
        <position position="1"/>
    </location>
</feature>
<dbReference type="EMBL" id="BTRK01000006">
    <property type="protein sequence ID" value="GMR62147.1"/>
    <property type="molecule type" value="Genomic_DNA"/>
</dbReference>
<proteinExistence type="predicted"/>
<accession>A0AAN5DGL8</accession>
<comment type="caution">
    <text evidence="2">The sequence shown here is derived from an EMBL/GenBank/DDBJ whole genome shotgun (WGS) entry which is preliminary data.</text>
</comment>
<evidence type="ECO:0000313" key="3">
    <source>
        <dbReference type="Proteomes" id="UP001328107"/>
    </source>
</evidence>
<feature type="non-terminal residue" evidence="2">
    <location>
        <position position="564"/>
    </location>
</feature>
<dbReference type="Proteomes" id="UP001328107">
    <property type="component" value="Unassembled WGS sequence"/>
</dbReference>
<protein>
    <submittedName>
        <fullName evidence="2">Uncharacterized protein</fullName>
    </submittedName>
</protein>
<feature type="compositionally biased region" description="Acidic residues" evidence="1">
    <location>
        <begin position="8"/>
        <end position="23"/>
    </location>
</feature>
<keyword evidence="3" id="KW-1185">Reference proteome</keyword>
<gene>
    <name evidence="2" type="ORF">PMAYCL1PPCAC_32342</name>
</gene>
<name>A0AAN5DGL8_9BILA</name>
<dbReference type="AlphaFoldDB" id="A0AAN5DGL8"/>
<organism evidence="2 3">
    <name type="scientific">Pristionchus mayeri</name>
    <dbReference type="NCBI Taxonomy" id="1317129"/>
    <lineage>
        <taxon>Eukaryota</taxon>
        <taxon>Metazoa</taxon>
        <taxon>Ecdysozoa</taxon>
        <taxon>Nematoda</taxon>
        <taxon>Chromadorea</taxon>
        <taxon>Rhabditida</taxon>
        <taxon>Rhabditina</taxon>
        <taxon>Diplogasteromorpha</taxon>
        <taxon>Diplogasteroidea</taxon>
        <taxon>Neodiplogasteridae</taxon>
        <taxon>Pristionchus</taxon>
    </lineage>
</organism>
<reference evidence="3" key="1">
    <citation type="submission" date="2022-10" db="EMBL/GenBank/DDBJ databases">
        <title>Genome assembly of Pristionchus species.</title>
        <authorList>
            <person name="Yoshida K."/>
            <person name="Sommer R.J."/>
        </authorList>
    </citation>
    <scope>NUCLEOTIDE SEQUENCE [LARGE SCALE GENOMIC DNA]</scope>
    <source>
        <strain evidence="3">RS5460</strain>
    </source>
</reference>
<evidence type="ECO:0000256" key="1">
    <source>
        <dbReference type="SAM" id="MobiDB-lite"/>
    </source>
</evidence>
<sequence length="564" mass="64744">QEAHHGDEDDDEPPQLEPEEGPGPEEILMHENMERGEMPMEAYDEDDYDMHVQSPGGTTYLHGLPAQEDTLFLDEMYEDGMDPSMMIVEDPATGMEMKPVEFNFLDNKNVCCGLCGDIVPYESLMREHLPLNHPEVYGDEYGLEEIGYEDWMKEKFYLDKKSMETGFRTYSEQVGYQTATMLSRVSRPTRRVSQIRVNPGHMSLPELEVALRKKMVEKMGRKVKVSLVDKRHARCGICNAIVSLNKKFEIIHLVRHFNAWHPAAHRCAGTWPNIAAMTGPGKPLSSQDFSIIDALDAPESLQCIWCGMFMDRTMLAMHFHEVHPDDVEVPKCHLCLQEVVINARLLEKHKYDFGVILPDEHHIKCEKLGNATFSTEAALDRAIERRWHKMQAAANGGEIDMDDEDEDGDGDGNMITDSNYDFRDAQYSNSRMNFGRRNKPKRNFIMPCLRQAIPQDSQYVQALSEGAWRCKLCGERILAAVISAGAIKHYRQAHPDQLEDMQYELCKARLERVSDGCMEFVHPELVECLICNLSYTLHKPYNMCRGIRHLKTKHPEMMPEFKEH</sequence>
<evidence type="ECO:0000313" key="2">
    <source>
        <dbReference type="EMBL" id="GMR62147.1"/>
    </source>
</evidence>
<feature type="region of interest" description="Disordered" evidence="1">
    <location>
        <begin position="1"/>
        <end position="30"/>
    </location>
</feature>